<dbReference type="OrthoDB" id="3163292at2759"/>
<name>A0A0U1LS21_TALIS</name>
<sequence>MGHALMFRLLKGPFASYVDEKLGSSMFLKMIDFMKTASLENGDKIHRAATIVEQMWNVDNMFKDANGNWNISLRIKHRLSAGVVHEIGIRWREKHLMDRPGGIRQDIADMPPQATTIHSAQSEAENEQNNVIDSIDMNPFTEPLTGFLGEFDFDLDDFLDSQFI</sequence>
<dbReference type="Proteomes" id="UP000054383">
    <property type="component" value="Unassembled WGS sequence"/>
</dbReference>
<gene>
    <name evidence="1" type="ORF">PISL3812_03078</name>
</gene>
<organism evidence="1 2">
    <name type="scientific">Talaromyces islandicus</name>
    <name type="common">Penicillium islandicum</name>
    <dbReference type="NCBI Taxonomy" id="28573"/>
    <lineage>
        <taxon>Eukaryota</taxon>
        <taxon>Fungi</taxon>
        <taxon>Dikarya</taxon>
        <taxon>Ascomycota</taxon>
        <taxon>Pezizomycotina</taxon>
        <taxon>Eurotiomycetes</taxon>
        <taxon>Eurotiomycetidae</taxon>
        <taxon>Eurotiales</taxon>
        <taxon>Trichocomaceae</taxon>
        <taxon>Talaromyces</taxon>
        <taxon>Talaromyces sect. Islandici</taxon>
    </lineage>
</organism>
<protein>
    <submittedName>
        <fullName evidence="1">Uncharacterized protein</fullName>
    </submittedName>
</protein>
<proteinExistence type="predicted"/>
<evidence type="ECO:0000313" key="2">
    <source>
        <dbReference type="Proteomes" id="UP000054383"/>
    </source>
</evidence>
<dbReference type="AlphaFoldDB" id="A0A0U1LS21"/>
<dbReference type="EMBL" id="CVMT01000002">
    <property type="protein sequence ID" value="CRG86075.1"/>
    <property type="molecule type" value="Genomic_DNA"/>
</dbReference>
<accession>A0A0U1LS21</accession>
<keyword evidence="2" id="KW-1185">Reference proteome</keyword>
<reference evidence="1 2" key="1">
    <citation type="submission" date="2015-04" db="EMBL/GenBank/DDBJ databases">
        <authorList>
            <person name="Syromyatnikov M.Y."/>
            <person name="Popov V.N."/>
        </authorList>
    </citation>
    <scope>NUCLEOTIDE SEQUENCE [LARGE SCALE GENOMIC DNA]</scope>
    <source>
        <strain evidence="1">WF-38-12</strain>
    </source>
</reference>
<evidence type="ECO:0000313" key="1">
    <source>
        <dbReference type="EMBL" id="CRG86075.1"/>
    </source>
</evidence>